<proteinExistence type="predicted"/>
<evidence type="ECO:0000313" key="2">
    <source>
        <dbReference type="Proteomes" id="UP000439903"/>
    </source>
</evidence>
<name>A0A8H3WS43_GIGMA</name>
<evidence type="ECO:0000313" key="1">
    <source>
        <dbReference type="EMBL" id="KAF0332998.1"/>
    </source>
</evidence>
<reference evidence="1 2" key="1">
    <citation type="journal article" date="2019" name="Environ. Microbiol.">
        <title>At the nexus of three kingdoms: the genome of the mycorrhizal fungus Gigaspora margarita provides insights into plant, endobacterial and fungal interactions.</title>
        <authorList>
            <person name="Venice F."/>
            <person name="Ghignone S."/>
            <person name="Salvioli di Fossalunga A."/>
            <person name="Amselem J."/>
            <person name="Novero M."/>
            <person name="Xianan X."/>
            <person name="Sedzielewska Toro K."/>
            <person name="Morin E."/>
            <person name="Lipzen A."/>
            <person name="Grigoriev I.V."/>
            <person name="Henrissat B."/>
            <person name="Martin F.M."/>
            <person name="Bonfante P."/>
        </authorList>
    </citation>
    <scope>NUCLEOTIDE SEQUENCE [LARGE SCALE GENOMIC DNA]</scope>
    <source>
        <strain evidence="1 2">BEG34</strain>
    </source>
</reference>
<accession>A0A8H3WS43</accession>
<gene>
    <name evidence="1" type="ORF">F8M41_017686</name>
</gene>
<protein>
    <submittedName>
        <fullName evidence="1">Uncharacterized protein</fullName>
    </submittedName>
</protein>
<dbReference type="EMBL" id="WTPW01004109">
    <property type="protein sequence ID" value="KAF0332998.1"/>
    <property type="molecule type" value="Genomic_DNA"/>
</dbReference>
<keyword evidence="2" id="KW-1185">Reference proteome</keyword>
<comment type="caution">
    <text evidence="1">The sequence shown here is derived from an EMBL/GenBank/DDBJ whole genome shotgun (WGS) entry which is preliminary data.</text>
</comment>
<dbReference type="AlphaFoldDB" id="A0A8H3WS43"/>
<dbReference type="Proteomes" id="UP000439903">
    <property type="component" value="Unassembled WGS sequence"/>
</dbReference>
<sequence length="126" mass="14147">MSHILKQSNDNSFRGQHCFPTLEVEHAFFSFEVGSTLSFFETDHTFLALEVKETSSFDVTFSVKKASTSLDVEITSPSFTCIEFASSISNYKHSEVTSPIYTYQYSEVASFSSNCQDIEVPSSSNY</sequence>
<organism evidence="1 2">
    <name type="scientific">Gigaspora margarita</name>
    <dbReference type="NCBI Taxonomy" id="4874"/>
    <lineage>
        <taxon>Eukaryota</taxon>
        <taxon>Fungi</taxon>
        <taxon>Fungi incertae sedis</taxon>
        <taxon>Mucoromycota</taxon>
        <taxon>Glomeromycotina</taxon>
        <taxon>Glomeromycetes</taxon>
        <taxon>Diversisporales</taxon>
        <taxon>Gigasporaceae</taxon>
        <taxon>Gigaspora</taxon>
    </lineage>
</organism>